<dbReference type="Proteomes" id="UP001317822">
    <property type="component" value="Chromosome"/>
</dbReference>
<organism evidence="1 2">
    <name type="scientific">Lysobacter auxotrophicus</name>
    <dbReference type="NCBI Taxonomy" id="2992573"/>
    <lineage>
        <taxon>Bacteria</taxon>
        <taxon>Pseudomonadati</taxon>
        <taxon>Pseudomonadota</taxon>
        <taxon>Gammaproteobacteria</taxon>
        <taxon>Lysobacterales</taxon>
        <taxon>Lysobacteraceae</taxon>
        <taxon>Lysobacter</taxon>
    </lineage>
</organism>
<proteinExistence type="predicted"/>
<protein>
    <submittedName>
        <fullName evidence="1">Uncharacterized protein</fullName>
    </submittedName>
</protein>
<keyword evidence="2" id="KW-1185">Reference proteome</keyword>
<dbReference type="InterPro" id="IPR054257">
    <property type="entry name" value="DUF6988"/>
</dbReference>
<dbReference type="Pfam" id="PF22491">
    <property type="entry name" value="DUF6988"/>
    <property type="match status" value="1"/>
</dbReference>
<accession>A0ABM8DHJ0</accession>
<evidence type="ECO:0000313" key="1">
    <source>
        <dbReference type="EMBL" id="BDU18099.1"/>
    </source>
</evidence>
<gene>
    <name evidence="1" type="ORF">LA521A_33000</name>
</gene>
<sequence length="213" mass="22629">MASALDVSGQLAALIGAAWESTSAFTDARHRAAQGLCAISLHHGQAVLSLLPVLPASAIVLMRPQYEALVRAVWAMHVAPETQLQRLVAPLTLESQQAAKKLPGVPEMLEKLEASGPRGAATLLGRARERLNDGLNSFVHGGIHPFARQQDGYPIGLLMDVMKNGNAMAMLTLNVLSALPQQADAIVLMRALYQQFEDVLPTLEPSPATTGSA</sequence>
<dbReference type="EMBL" id="AP027041">
    <property type="protein sequence ID" value="BDU18099.1"/>
    <property type="molecule type" value="Genomic_DNA"/>
</dbReference>
<name>A0ABM8DHJ0_9GAMM</name>
<reference evidence="1 2" key="1">
    <citation type="journal article" date="2023" name="Int. J. Syst. Evol. Microbiol.">
        <title>Physiological and genomic analyses of cobalamin (vitamin B12)-auxotrophy of Lysobacter auxotrophicus sp. nov., a methionine-auxotrophic chitinolytic bacterium isolated from chitin-treated soil.</title>
        <authorList>
            <person name="Saito A."/>
            <person name="Dohra H."/>
            <person name="Hamada M."/>
            <person name="Moriuchi R."/>
            <person name="Kotsuchibashi Y."/>
            <person name="Mori K."/>
        </authorList>
    </citation>
    <scope>NUCLEOTIDE SEQUENCE [LARGE SCALE GENOMIC DNA]</scope>
    <source>
        <strain evidence="1 2">5-21a</strain>
    </source>
</reference>
<dbReference type="RefSeq" id="WP_281779979.1">
    <property type="nucleotide sequence ID" value="NZ_AP027041.1"/>
</dbReference>
<evidence type="ECO:0000313" key="2">
    <source>
        <dbReference type="Proteomes" id="UP001317822"/>
    </source>
</evidence>